<accession>A0A376VGJ4</accession>
<dbReference type="Proteomes" id="UP000254495">
    <property type="component" value="Unassembled WGS sequence"/>
</dbReference>
<reference evidence="1 2" key="1">
    <citation type="submission" date="2018-06" db="EMBL/GenBank/DDBJ databases">
        <authorList>
            <consortium name="Pathogen Informatics"/>
            <person name="Doyle S."/>
        </authorList>
    </citation>
    <scope>NUCLEOTIDE SEQUENCE [LARGE SCALE GENOMIC DNA]</scope>
    <source>
        <strain evidence="1 2">NCTC9077</strain>
    </source>
</reference>
<organism evidence="1 2">
    <name type="scientific">Escherichia coli</name>
    <dbReference type="NCBI Taxonomy" id="562"/>
    <lineage>
        <taxon>Bacteria</taxon>
        <taxon>Pseudomonadati</taxon>
        <taxon>Pseudomonadota</taxon>
        <taxon>Gammaproteobacteria</taxon>
        <taxon>Enterobacterales</taxon>
        <taxon>Enterobacteriaceae</taxon>
        <taxon>Escherichia</taxon>
    </lineage>
</organism>
<gene>
    <name evidence="1" type="ORF">NCTC9077_02115</name>
</gene>
<proteinExistence type="predicted"/>
<evidence type="ECO:0000313" key="2">
    <source>
        <dbReference type="Proteomes" id="UP000254495"/>
    </source>
</evidence>
<name>A0A376VGJ4_ECOLX</name>
<dbReference type="AlphaFoldDB" id="A0A376VGJ4"/>
<evidence type="ECO:0000313" key="1">
    <source>
        <dbReference type="EMBL" id="STJ10445.1"/>
    </source>
</evidence>
<sequence length="52" mass="5860">MNNVKAIKEIFTEVPSFTIACKSRLVAAMMRISTFYGLMAANPFKFPFLQNA</sequence>
<protein>
    <submittedName>
        <fullName evidence="1">Uncharacterized protein</fullName>
    </submittedName>
</protein>
<dbReference type="EMBL" id="UGCU01000001">
    <property type="protein sequence ID" value="STJ10445.1"/>
    <property type="molecule type" value="Genomic_DNA"/>
</dbReference>